<dbReference type="OrthoDB" id="3647401at2"/>
<dbReference type="InterPro" id="IPR002938">
    <property type="entry name" value="FAD-bd"/>
</dbReference>
<dbReference type="Proteomes" id="UP000680750">
    <property type="component" value="Chromosome"/>
</dbReference>
<dbReference type="PANTHER" id="PTHR43004">
    <property type="entry name" value="TRK SYSTEM POTASSIUM UPTAKE PROTEIN"/>
    <property type="match status" value="1"/>
</dbReference>
<comment type="cofactor">
    <cofactor evidence="1">
        <name>FAD</name>
        <dbReference type="ChEBI" id="CHEBI:57692"/>
    </cofactor>
</comment>
<keyword evidence="2" id="KW-0285">Flavoprotein</keyword>
<protein>
    <submittedName>
        <fullName evidence="6">FAD-dependent oxidoreductase</fullName>
    </submittedName>
</protein>
<dbReference type="Gene3D" id="3.30.70.2450">
    <property type="match status" value="1"/>
</dbReference>
<accession>A0A810KSI5</accession>
<gene>
    <name evidence="6" type="ORF">Asera_02810</name>
</gene>
<reference evidence="6" key="1">
    <citation type="submission" date="2020-08" db="EMBL/GenBank/DDBJ databases">
        <title>Whole genome shotgun sequence of Actinocatenispora sera NBRC 101916.</title>
        <authorList>
            <person name="Komaki H."/>
            <person name="Tamura T."/>
        </authorList>
    </citation>
    <scope>NUCLEOTIDE SEQUENCE</scope>
    <source>
        <strain evidence="6">NBRC 101916</strain>
    </source>
</reference>
<evidence type="ECO:0000259" key="5">
    <source>
        <dbReference type="Pfam" id="PF01494"/>
    </source>
</evidence>
<evidence type="ECO:0000256" key="2">
    <source>
        <dbReference type="ARBA" id="ARBA00022630"/>
    </source>
</evidence>
<dbReference type="PRINTS" id="PR00420">
    <property type="entry name" value="RNGMNOXGNASE"/>
</dbReference>
<evidence type="ECO:0000256" key="4">
    <source>
        <dbReference type="SAM" id="MobiDB-lite"/>
    </source>
</evidence>
<name>A0A810KSI5_9ACTN</name>
<proteinExistence type="predicted"/>
<dbReference type="PANTHER" id="PTHR43004:SF19">
    <property type="entry name" value="BINDING MONOOXYGENASE, PUTATIVE (JCVI)-RELATED"/>
    <property type="match status" value="1"/>
</dbReference>
<dbReference type="KEGG" id="aser:Asera_02810"/>
<dbReference type="GO" id="GO:0016709">
    <property type="term" value="F:oxidoreductase activity, acting on paired donors, with incorporation or reduction of molecular oxygen, NAD(P)H as one donor, and incorporation of one atom of oxygen"/>
    <property type="evidence" value="ECO:0007669"/>
    <property type="project" value="UniProtKB-ARBA"/>
</dbReference>
<dbReference type="InterPro" id="IPR050641">
    <property type="entry name" value="RIFMO-like"/>
</dbReference>
<dbReference type="AlphaFoldDB" id="A0A810KSI5"/>
<dbReference type="Gene3D" id="3.40.30.120">
    <property type="match status" value="1"/>
</dbReference>
<dbReference type="InterPro" id="IPR036188">
    <property type="entry name" value="FAD/NAD-bd_sf"/>
</dbReference>
<feature type="domain" description="FAD-binding" evidence="5">
    <location>
        <begin position="3"/>
        <end position="353"/>
    </location>
</feature>
<sequence length="509" mass="53682">MHDVVIVGGGPVGLFLAGELGLAGCSVLVLERETEPHPEARRLPLGLRGLSAGSVEAFHRRGLLPSLLAASGAPGVPEADEPAPPRSVGHFAGTALDPGRVELDRLPYRLPSPAADGIMTSLDAVETVLAEHATAVGAEICRGIEVTEARQDTGMVTVRAGDREWSARWLVGCDGGRSTVRRLAGFDFVGTEPQLTGYASVATLADPGALAPGFHLTPAGMYLTMTGPGHLGVLDFDGGAYDRSRPVTREHLQAVLRRVSGTDVTLSELHLASSFTDRARQTGTYRRGRILLAGDAAHVHSPLGGQGLNLGLGDAMNLGWKLAATARGCAPDGLLDSYTAERQPVGAQVLEWSRAQVAVMRPDPHSRAALALLRDLLATRDGTTYAFQRTSGTSLRYDLGDTSPLVGHDAPDFRLADGTRLGELLRDGRGVALDFSTDGRLRAVARQHTDRIRYAGGPAHDDLGLAAVLVRPDGIVAWAADRAPDPDSFVRAAARWFTTGSDKATAADR</sequence>
<evidence type="ECO:0000313" key="7">
    <source>
        <dbReference type="Proteomes" id="UP000680750"/>
    </source>
</evidence>
<dbReference type="Pfam" id="PF01494">
    <property type="entry name" value="FAD_binding_3"/>
    <property type="match status" value="1"/>
</dbReference>
<keyword evidence="3" id="KW-0274">FAD</keyword>
<dbReference type="SUPFAM" id="SSF51905">
    <property type="entry name" value="FAD/NAD(P)-binding domain"/>
    <property type="match status" value="1"/>
</dbReference>
<dbReference type="Pfam" id="PF21274">
    <property type="entry name" value="Rng_hyd_C"/>
    <property type="match status" value="1"/>
</dbReference>
<dbReference type="Gene3D" id="3.50.50.60">
    <property type="entry name" value="FAD/NAD(P)-binding domain"/>
    <property type="match status" value="1"/>
</dbReference>
<evidence type="ECO:0000313" key="6">
    <source>
        <dbReference type="EMBL" id="BCJ26173.1"/>
    </source>
</evidence>
<feature type="region of interest" description="Disordered" evidence="4">
    <location>
        <begin position="72"/>
        <end position="94"/>
    </location>
</feature>
<keyword evidence="7" id="KW-1185">Reference proteome</keyword>
<dbReference type="RefSeq" id="WP_030444776.1">
    <property type="nucleotide sequence ID" value="NZ_AP023354.1"/>
</dbReference>
<dbReference type="EMBL" id="AP023354">
    <property type="protein sequence ID" value="BCJ26173.1"/>
    <property type="molecule type" value="Genomic_DNA"/>
</dbReference>
<dbReference type="GO" id="GO:0071949">
    <property type="term" value="F:FAD binding"/>
    <property type="evidence" value="ECO:0007669"/>
    <property type="project" value="InterPro"/>
</dbReference>
<evidence type="ECO:0000256" key="1">
    <source>
        <dbReference type="ARBA" id="ARBA00001974"/>
    </source>
</evidence>
<organism evidence="6 7">
    <name type="scientific">Actinocatenispora sera</name>
    <dbReference type="NCBI Taxonomy" id="390989"/>
    <lineage>
        <taxon>Bacteria</taxon>
        <taxon>Bacillati</taxon>
        <taxon>Actinomycetota</taxon>
        <taxon>Actinomycetes</taxon>
        <taxon>Micromonosporales</taxon>
        <taxon>Micromonosporaceae</taxon>
        <taxon>Actinocatenispora</taxon>
    </lineage>
</organism>
<evidence type="ECO:0000256" key="3">
    <source>
        <dbReference type="ARBA" id="ARBA00022827"/>
    </source>
</evidence>